<dbReference type="InterPro" id="IPR035906">
    <property type="entry name" value="MetI-like_sf"/>
</dbReference>
<evidence type="ECO:0000313" key="9">
    <source>
        <dbReference type="EMBL" id="SDN88843.1"/>
    </source>
</evidence>
<organism evidence="9 10">
    <name type="scientific">Alkalicoccus daliensis</name>
    <dbReference type="NCBI Taxonomy" id="745820"/>
    <lineage>
        <taxon>Bacteria</taxon>
        <taxon>Bacillati</taxon>
        <taxon>Bacillota</taxon>
        <taxon>Bacilli</taxon>
        <taxon>Bacillales</taxon>
        <taxon>Bacillaceae</taxon>
        <taxon>Alkalicoccus</taxon>
    </lineage>
</organism>
<gene>
    <name evidence="9" type="ORF">SAMN04488053_104164</name>
</gene>
<dbReference type="GO" id="GO:0005886">
    <property type="term" value="C:plasma membrane"/>
    <property type="evidence" value="ECO:0007669"/>
    <property type="project" value="UniProtKB-SubCell"/>
</dbReference>
<dbReference type="Pfam" id="PF00528">
    <property type="entry name" value="BPD_transp_1"/>
    <property type="match status" value="1"/>
</dbReference>
<keyword evidence="6 7" id="KW-0472">Membrane</keyword>
<dbReference type="InterPro" id="IPR051393">
    <property type="entry name" value="ABC_transporter_permease"/>
</dbReference>
<evidence type="ECO:0000256" key="2">
    <source>
        <dbReference type="ARBA" id="ARBA00022448"/>
    </source>
</evidence>
<dbReference type="SUPFAM" id="SSF161098">
    <property type="entry name" value="MetI-like"/>
    <property type="match status" value="1"/>
</dbReference>
<proteinExistence type="inferred from homology"/>
<evidence type="ECO:0000256" key="6">
    <source>
        <dbReference type="ARBA" id="ARBA00023136"/>
    </source>
</evidence>
<keyword evidence="4 7" id="KW-0812">Transmembrane</keyword>
<feature type="transmembrane region" description="Helical" evidence="7">
    <location>
        <begin position="209"/>
        <end position="231"/>
    </location>
</feature>
<feature type="transmembrane region" description="Helical" evidence="7">
    <location>
        <begin position="12"/>
        <end position="37"/>
    </location>
</feature>
<dbReference type="Proteomes" id="UP000198778">
    <property type="component" value="Unassembled WGS sequence"/>
</dbReference>
<evidence type="ECO:0000256" key="1">
    <source>
        <dbReference type="ARBA" id="ARBA00004651"/>
    </source>
</evidence>
<keyword evidence="3" id="KW-1003">Cell membrane</keyword>
<dbReference type="CDD" id="cd06261">
    <property type="entry name" value="TM_PBP2"/>
    <property type="match status" value="1"/>
</dbReference>
<evidence type="ECO:0000259" key="8">
    <source>
        <dbReference type="PROSITE" id="PS50928"/>
    </source>
</evidence>
<evidence type="ECO:0000313" key="10">
    <source>
        <dbReference type="Proteomes" id="UP000198778"/>
    </source>
</evidence>
<feature type="transmembrane region" description="Helical" evidence="7">
    <location>
        <begin position="104"/>
        <end position="124"/>
    </location>
</feature>
<dbReference type="STRING" id="745820.SAMN04488053_104164"/>
<accession>A0A1H0F2Q8</accession>
<dbReference type="PROSITE" id="PS50928">
    <property type="entry name" value="ABC_TM1"/>
    <property type="match status" value="1"/>
</dbReference>
<dbReference type="PANTHER" id="PTHR30193">
    <property type="entry name" value="ABC TRANSPORTER PERMEASE PROTEIN"/>
    <property type="match status" value="1"/>
</dbReference>
<feature type="domain" description="ABC transmembrane type-1" evidence="8">
    <location>
        <begin position="66"/>
        <end position="277"/>
    </location>
</feature>
<dbReference type="OrthoDB" id="5174895at2"/>
<evidence type="ECO:0000256" key="3">
    <source>
        <dbReference type="ARBA" id="ARBA00022475"/>
    </source>
</evidence>
<feature type="transmembrane region" description="Helical" evidence="7">
    <location>
        <begin position="151"/>
        <end position="174"/>
    </location>
</feature>
<feature type="transmembrane region" description="Helical" evidence="7">
    <location>
        <begin position="70"/>
        <end position="92"/>
    </location>
</feature>
<dbReference type="EMBL" id="FNIL01000004">
    <property type="protein sequence ID" value="SDN88843.1"/>
    <property type="molecule type" value="Genomic_DNA"/>
</dbReference>
<dbReference type="PANTHER" id="PTHR30193:SF37">
    <property type="entry name" value="INNER MEMBRANE ABC TRANSPORTER PERMEASE PROTEIN YCJO"/>
    <property type="match status" value="1"/>
</dbReference>
<dbReference type="GO" id="GO:0055085">
    <property type="term" value="P:transmembrane transport"/>
    <property type="evidence" value="ECO:0007669"/>
    <property type="project" value="InterPro"/>
</dbReference>
<dbReference type="RefSeq" id="WP_090842597.1">
    <property type="nucleotide sequence ID" value="NZ_FNIL01000004.1"/>
</dbReference>
<evidence type="ECO:0000256" key="7">
    <source>
        <dbReference type="RuleBase" id="RU363032"/>
    </source>
</evidence>
<dbReference type="InterPro" id="IPR000515">
    <property type="entry name" value="MetI-like"/>
</dbReference>
<name>A0A1H0F2Q8_9BACI</name>
<dbReference type="AlphaFoldDB" id="A0A1H0F2Q8"/>
<keyword evidence="10" id="KW-1185">Reference proteome</keyword>
<comment type="similarity">
    <text evidence="7">Belongs to the binding-protein-dependent transport system permease family.</text>
</comment>
<protein>
    <submittedName>
        <fullName evidence="9">Raffinose/stachyose/melibiose transport system permease protein</fullName>
    </submittedName>
</protein>
<sequence>MLTKKSGVYSLTLLLPAAAIYGILFIYPTLMSFFFSFTRWNLTEWTWIGFDNFRMFFEERALMIGFRNTFIFAFVTAGLKVVIGLLLAVLLTSQLRTKDFVRSAVFFPTLVSTIAVGIAFSVLMHPSQGLINQTLALVGINGPDWLGNPSYALLSVALVDVWKGVGIATVIFIAGMMSIPKDYYEAIQIDGGNKMDAFKHITLPLSRPATNAVIILALIGGLRTFDLVWAMTGGGPGFSSDLIASIIYKQYQAGFYGLSTAGNVILFLLVAIVVFPLYRLITRKEVDL</sequence>
<keyword evidence="2 7" id="KW-0813">Transport</keyword>
<dbReference type="Gene3D" id="1.10.3720.10">
    <property type="entry name" value="MetI-like"/>
    <property type="match status" value="1"/>
</dbReference>
<comment type="subcellular location">
    <subcellularLocation>
        <location evidence="1 7">Cell membrane</location>
        <topology evidence="1 7">Multi-pass membrane protein</topology>
    </subcellularLocation>
</comment>
<evidence type="ECO:0000256" key="4">
    <source>
        <dbReference type="ARBA" id="ARBA00022692"/>
    </source>
</evidence>
<evidence type="ECO:0000256" key="5">
    <source>
        <dbReference type="ARBA" id="ARBA00022989"/>
    </source>
</evidence>
<keyword evidence="5 7" id="KW-1133">Transmembrane helix</keyword>
<feature type="transmembrane region" description="Helical" evidence="7">
    <location>
        <begin position="251"/>
        <end position="278"/>
    </location>
</feature>
<reference evidence="10" key="1">
    <citation type="submission" date="2016-10" db="EMBL/GenBank/DDBJ databases">
        <authorList>
            <person name="Varghese N."/>
            <person name="Submissions S."/>
        </authorList>
    </citation>
    <scope>NUCLEOTIDE SEQUENCE [LARGE SCALE GENOMIC DNA]</scope>
    <source>
        <strain evidence="10">CGMCC 1.10369</strain>
    </source>
</reference>